<dbReference type="GO" id="GO:0051213">
    <property type="term" value="F:dioxygenase activity"/>
    <property type="evidence" value="ECO:0007669"/>
    <property type="project" value="UniProtKB-KW"/>
</dbReference>
<comment type="cofactor">
    <cofactor evidence="1">
        <name>Fe cation</name>
        <dbReference type="ChEBI" id="CHEBI:24875"/>
    </cofactor>
</comment>
<dbReference type="PROSITE" id="PS51296">
    <property type="entry name" value="RIESKE"/>
    <property type="match status" value="1"/>
</dbReference>
<dbReference type="CDD" id="cd03469">
    <property type="entry name" value="Rieske_RO_Alpha_N"/>
    <property type="match status" value="1"/>
</dbReference>
<feature type="region of interest" description="Disordered" evidence="7">
    <location>
        <begin position="1"/>
        <end position="24"/>
    </location>
</feature>
<organism evidence="9 10">
    <name type="scientific">Actinomadura fibrosa</name>
    <dbReference type="NCBI Taxonomy" id="111802"/>
    <lineage>
        <taxon>Bacteria</taxon>
        <taxon>Bacillati</taxon>
        <taxon>Actinomycetota</taxon>
        <taxon>Actinomycetes</taxon>
        <taxon>Streptosporangiales</taxon>
        <taxon>Thermomonosporaceae</taxon>
        <taxon>Actinomadura</taxon>
    </lineage>
</organism>
<dbReference type="EC" id="1.14.13.-" evidence="9"/>
<keyword evidence="6" id="KW-0411">Iron-sulfur</keyword>
<keyword evidence="5" id="KW-0408">Iron</keyword>
<keyword evidence="10" id="KW-1185">Reference proteome</keyword>
<protein>
    <submittedName>
        <fullName evidence="9">Aromatic ring-hydroxylating dioxygenase subunit alpha</fullName>
        <ecNumber evidence="9">1.14.13.-</ecNumber>
    </submittedName>
</protein>
<evidence type="ECO:0000256" key="4">
    <source>
        <dbReference type="ARBA" id="ARBA00023002"/>
    </source>
</evidence>
<keyword evidence="4 9" id="KW-0560">Oxidoreductase</keyword>
<proteinExistence type="predicted"/>
<dbReference type="PRINTS" id="PR00090">
    <property type="entry name" value="RNGDIOXGNASE"/>
</dbReference>
<evidence type="ECO:0000256" key="5">
    <source>
        <dbReference type="ARBA" id="ARBA00023004"/>
    </source>
</evidence>
<accession>A0ABW2Y2T4</accession>
<dbReference type="Gene3D" id="2.102.10.10">
    <property type="entry name" value="Rieske [2Fe-2S] iron-sulphur domain"/>
    <property type="match status" value="1"/>
</dbReference>
<evidence type="ECO:0000256" key="6">
    <source>
        <dbReference type="ARBA" id="ARBA00023014"/>
    </source>
</evidence>
<dbReference type="PANTHER" id="PTHR43756:SF5">
    <property type="entry name" value="CHOLINE MONOOXYGENASE, CHLOROPLASTIC"/>
    <property type="match status" value="1"/>
</dbReference>
<dbReference type="Pfam" id="PF00848">
    <property type="entry name" value="Ring_hydroxyl_A"/>
    <property type="match status" value="1"/>
</dbReference>
<reference evidence="10" key="1">
    <citation type="journal article" date="2019" name="Int. J. Syst. Evol. Microbiol.">
        <title>The Global Catalogue of Microorganisms (GCM) 10K type strain sequencing project: providing services to taxonomists for standard genome sequencing and annotation.</title>
        <authorList>
            <consortium name="The Broad Institute Genomics Platform"/>
            <consortium name="The Broad Institute Genome Sequencing Center for Infectious Disease"/>
            <person name="Wu L."/>
            <person name="Ma J."/>
        </authorList>
    </citation>
    <scope>NUCLEOTIDE SEQUENCE [LARGE SCALE GENOMIC DNA]</scope>
    <source>
        <strain evidence="10">JCM 9371</strain>
    </source>
</reference>
<gene>
    <name evidence="9" type="ORF">ACFQZM_44785</name>
</gene>
<evidence type="ECO:0000256" key="7">
    <source>
        <dbReference type="SAM" id="MobiDB-lite"/>
    </source>
</evidence>
<dbReference type="EMBL" id="JBHTGP010000032">
    <property type="protein sequence ID" value="MFD0691672.1"/>
    <property type="molecule type" value="Genomic_DNA"/>
</dbReference>
<dbReference type="InterPro" id="IPR015879">
    <property type="entry name" value="Ring_hydroxy_dOase_asu_C_dom"/>
</dbReference>
<evidence type="ECO:0000256" key="1">
    <source>
        <dbReference type="ARBA" id="ARBA00001962"/>
    </source>
</evidence>
<dbReference type="SUPFAM" id="SSF55961">
    <property type="entry name" value="Bet v1-like"/>
    <property type="match status" value="1"/>
</dbReference>
<evidence type="ECO:0000259" key="8">
    <source>
        <dbReference type="PROSITE" id="PS51296"/>
    </source>
</evidence>
<comment type="caution">
    <text evidence="9">The sequence shown here is derived from an EMBL/GenBank/DDBJ whole genome shotgun (WGS) entry which is preliminary data.</text>
</comment>
<keyword evidence="2" id="KW-0001">2Fe-2S</keyword>
<dbReference type="CDD" id="cd00680">
    <property type="entry name" value="RHO_alpha_C"/>
    <property type="match status" value="1"/>
</dbReference>
<dbReference type="PANTHER" id="PTHR43756">
    <property type="entry name" value="CHOLINE MONOOXYGENASE, CHLOROPLASTIC"/>
    <property type="match status" value="1"/>
</dbReference>
<dbReference type="InterPro" id="IPR001663">
    <property type="entry name" value="Rng_hydr_dOase-A"/>
</dbReference>
<dbReference type="InterPro" id="IPR036922">
    <property type="entry name" value="Rieske_2Fe-2S_sf"/>
</dbReference>
<evidence type="ECO:0000313" key="10">
    <source>
        <dbReference type="Proteomes" id="UP001597063"/>
    </source>
</evidence>
<evidence type="ECO:0000256" key="3">
    <source>
        <dbReference type="ARBA" id="ARBA00022723"/>
    </source>
</evidence>
<name>A0ABW2Y2T4_9ACTN</name>
<sequence length="419" mass="48403">MPRFPKPPEGSWTEHHPGLGTGPVSYEDSITPEFYEREKEAIFKRAWLNVGRVEQLPRKGSHFTRTIDAANASIIVLRDREGEVRAFHNICRHRGNKLVWTDDPKQDTAGFCRQFTCKYHGWRYDLDGSLTFIQQEGEFFDVDKDRYGLAPVHCDVWAGFVFVNFAREPEQSLREFLGPMVTDLEGYPFGKQTAHFGYTTTIHANWKLYMDAFAEFYHAPVLHAKQSPEKYSSAAQQAGFEAPHYGIDGPHRMVSTSGVRFWEMDTELVKPMEVLTRSGLFGPWDAIDLGEMPSGVNPAKCDPWGLDSFQLFPNFVILIWSQGWYLTYHYWPTSYNTHVFEGNVYFLPATTIRERIAQEMAAVTFKEFALQDSNTLEATQMMLETRYIDRFLLNDQEILCRHLHKVVGDWVDDHEGARK</sequence>
<keyword evidence="3" id="KW-0479">Metal-binding</keyword>
<keyword evidence="9" id="KW-0223">Dioxygenase</keyword>
<evidence type="ECO:0000256" key="2">
    <source>
        <dbReference type="ARBA" id="ARBA00022714"/>
    </source>
</evidence>
<dbReference type="RefSeq" id="WP_131759325.1">
    <property type="nucleotide sequence ID" value="NZ_CAACUY010000074.1"/>
</dbReference>
<dbReference type="SUPFAM" id="SSF50022">
    <property type="entry name" value="ISP domain"/>
    <property type="match status" value="1"/>
</dbReference>
<feature type="domain" description="Rieske" evidence="8">
    <location>
        <begin position="47"/>
        <end position="163"/>
    </location>
</feature>
<dbReference type="Gene3D" id="3.90.380.10">
    <property type="entry name" value="Naphthalene 1,2-dioxygenase Alpha Subunit, Chain A, domain 1"/>
    <property type="match status" value="1"/>
</dbReference>
<dbReference type="Proteomes" id="UP001597063">
    <property type="component" value="Unassembled WGS sequence"/>
</dbReference>
<evidence type="ECO:0000313" key="9">
    <source>
        <dbReference type="EMBL" id="MFD0691672.1"/>
    </source>
</evidence>
<dbReference type="Pfam" id="PF00355">
    <property type="entry name" value="Rieske"/>
    <property type="match status" value="1"/>
</dbReference>
<dbReference type="InterPro" id="IPR017941">
    <property type="entry name" value="Rieske_2Fe-2S"/>
</dbReference>